<dbReference type="PANTHER" id="PTHR46413:SF1">
    <property type="entry name" value="HEAVY METAL-ASSOCIATED ISOPRENYLATED PLANT PROTEIN 6"/>
    <property type="match status" value="1"/>
</dbReference>
<evidence type="ECO:0000313" key="3">
    <source>
        <dbReference type="EMBL" id="KAJ4971774.1"/>
    </source>
</evidence>
<dbReference type="InterPro" id="IPR006121">
    <property type="entry name" value="HMA_dom"/>
</dbReference>
<dbReference type="PROSITE" id="PS50846">
    <property type="entry name" value="HMA_2"/>
    <property type="match status" value="1"/>
</dbReference>
<dbReference type="EMBL" id="JAMYWD010000005">
    <property type="protein sequence ID" value="KAJ4971774.1"/>
    <property type="molecule type" value="Genomic_DNA"/>
</dbReference>
<dbReference type="GO" id="GO:0046872">
    <property type="term" value="F:metal ion binding"/>
    <property type="evidence" value="ECO:0007669"/>
    <property type="project" value="InterPro"/>
</dbReference>
<proteinExistence type="predicted"/>
<feature type="region of interest" description="Disordered" evidence="1">
    <location>
        <begin position="1"/>
        <end position="23"/>
    </location>
</feature>
<dbReference type="Pfam" id="PF00403">
    <property type="entry name" value="HMA"/>
    <property type="match status" value="1"/>
</dbReference>
<sequence>MGEKENENENEGQKKNDGGKKEDGSITAVLKVDMHCEGCAKKVKRAIKRFEGVEDVKGDFSSNKLTVVGKMDPVKLCERVEQKTKKKVELISPLPKKDKDGGGGGGDGDKKTEEKPAKKPDDKKAQAATVVMKIRLHCDGCIQKIRRIILKIKGESAFLSNNEMRGKRKGCISCLLSWRSSYIPSFTHRVCN</sequence>
<comment type="caution">
    <text evidence="3">The sequence shown here is derived from an EMBL/GenBank/DDBJ whole genome shotgun (WGS) entry which is preliminary data.</text>
</comment>
<evidence type="ECO:0000256" key="1">
    <source>
        <dbReference type="SAM" id="MobiDB-lite"/>
    </source>
</evidence>
<dbReference type="InterPro" id="IPR036163">
    <property type="entry name" value="HMA_dom_sf"/>
</dbReference>
<dbReference type="CDD" id="cd00371">
    <property type="entry name" value="HMA"/>
    <property type="match status" value="1"/>
</dbReference>
<dbReference type="Proteomes" id="UP001141806">
    <property type="component" value="Unassembled WGS sequence"/>
</dbReference>
<dbReference type="AlphaFoldDB" id="A0A9Q0QU34"/>
<feature type="domain" description="HMA" evidence="2">
    <location>
        <begin position="25"/>
        <end position="88"/>
    </location>
</feature>
<gene>
    <name evidence="3" type="ORF">NE237_004873</name>
</gene>
<accession>A0A9Q0QU34</accession>
<evidence type="ECO:0000313" key="4">
    <source>
        <dbReference type="Proteomes" id="UP001141806"/>
    </source>
</evidence>
<keyword evidence="4" id="KW-1185">Reference proteome</keyword>
<dbReference type="OrthoDB" id="773760at2759"/>
<feature type="region of interest" description="Disordered" evidence="1">
    <location>
        <begin position="87"/>
        <end position="125"/>
    </location>
</feature>
<reference evidence="3" key="1">
    <citation type="journal article" date="2023" name="Plant J.">
        <title>The genome of the king protea, Protea cynaroides.</title>
        <authorList>
            <person name="Chang J."/>
            <person name="Duong T.A."/>
            <person name="Schoeman C."/>
            <person name="Ma X."/>
            <person name="Roodt D."/>
            <person name="Barker N."/>
            <person name="Li Z."/>
            <person name="Van de Peer Y."/>
            <person name="Mizrachi E."/>
        </authorList>
    </citation>
    <scope>NUCLEOTIDE SEQUENCE</scope>
    <source>
        <tissue evidence="3">Young leaves</tissue>
    </source>
</reference>
<dbReference type="PANTHER" id="PTHR46413">
    <property type="entry name" value="HEAVY METAL-ASSOCIATED ISOPRENYLATED PLANT PROTEIN 6"/>
    <property type="match status" value="1"/>
</dbReference>
<organism evidence="3 4">
    <name type="scientific">Protea cynaroides</name>
    <dbReference type="NCBI Taxonomy" id="273540"/>
    <lineage>
        <taxon>Eukaryota</taxon>
        <taxon>Viridiplantae</taxon>
        <taxon>Streptophyta</taxon>
        <taxon>Embryophyta</taxon>
        <taxon>Tracheophyta</taxon>
        <taxon>Spermatophyta</taxon>
        <taxon>Magnoliopsida</taxon>
        <taxon>Proteales</taxon>
        <taxon>Proteaceae</taxon>
        <taxon>Protea</taxon>
    </lineage>
</organism>
<evidence type="ECO:0000259" key="2">
    <source>
        <dbReference type="PROSITE" id="PS50846"/>
    </source>
</evidence>
<dbReference type="InterPro" id="IPR044594">
    <property type="entry name" value="HIPP01/3/5/6"/>
</dbReference>
<dbReference type="SUPFAM" id="SSF55008">
    <property type="entry name" value="HMA, heavy metal-associated domain"/>
    <property type="match status" value="1"/>
</dbReference>
<name>A0A9Q0QU34_9MAGN</name>
<protein>
    <recommendedName>
        <fullName evidence="2">HMA domain-containing protein</fullName>
    </recommendedName>
</protein>
<dbReference type="Gene3D" id="3.30.70.100">
    <property type="match status" value="1"/>
</dbReference>